<reference evidence="1" key="1">
    <citation type="submission" date="2022-07" db="EMBL/GenBank/DDBJ databases">
        <title>Phylogenomic reconstructions and comparative analyses of Kickxellomycotina fungi.</title>
        <authorList>
            <person name="Reynolds N.K."/>
            <person name="Stajich J.E."/>
            <person name="Barry K."/>
            <person name="Grigoriev I.V."/>
            <person name="Crous P."/>
            <person name="Smith M.E."/>
        </authorList>
    </citation>
    <scope>NUCLEOTIDE SEQUENCE</scope>
    <source>
        <strain evidence="1">Benny 63K</strain>
    </source>
</reference>
<proteinExistence type="predicted"/>
<organism evidence="1 2">
    <name type="scientific">Kickxella alabastrina</name>
    <dbReference type="NCBI Taxonomy" id="61397"/>
    <lineage>
        <taxon>Eukaryota</taxon>
        <taxon>Fungi</taxon>
        <taxon>Fungi incertae sedis</taxon>
        <taxon>Zoopagomycota</taxon>
        <taxon>Kickxellomycotina</taxon>
        <taxon>Kickxellomycetes</taxon>
        <taxon>Kickxellales</taxon>
        <taxon>Kickxellaceae</taxon>
        <taxon>Kickxella</taxon>
    </lineage>
</organism>
<evidence type="ECO:0000313" key="1">
    <source>
        <dbReference type="EMBL" id="KAJ1889956.1"/>
    </source>
</evidence>
<name>A0ACC1I8M0_9FUNG</name>
<dbReference type="Proteomes" id="UP001150581">
    <property type="component" value="Unassembled WGS sequence"/>
</dbReference>
<sequence length="224" mass="24194">MININGSHDPRLQISTPVAQAQQMHQYQSVYQAQGMVLPRAMSSASGMIAPQVNDSTMSSRGTSYYRPQGVGFNDAISPMHSSSGLLASGAPMGTNVGSSPESADYSQSSGMPTANVAISSSPLQQYQHQQHQNQQQQYQQRESMFSSSSYGVPSMYIPQHVSMLAYQAGGAPTDEQRILSLQDLNTVTKKSVRAQLTIDYGVDLTARKEFIGNAIELILAGKL</sequence>
<dbReference type="EMBL" id="JANBPG010001439">
    <property type="protein sequence ID" value="KAJ1889956.1"/>
    <property type="molecule type" value="Genomic_DNA"/>
</dbReference>
<accession>A0ACC1I8M0</accession>
<keyword evidence="2" id="KW-1185">Reference proteome</keyword>
<comment type="caution">
    <text evidence="1">The sequence shown here is derived from an EMBL/GenBank/DDBJ whole genome shotgun (WGS) entry which is preliminary data.</text>
</comment>
<gene>
    <name evidence="1" type="ORF">LPJ66_007749</name>
</gene>
<protein>
    <submittedName>
        <fullName evidence="1">Uncharacterized protein</fullName>
    </submittedName>
</protein>
<evidence type="ECO:0000313" key="2">
    <source>
        <dbReference type="Proteomes" id="UP001150581"/>
    </source>
</evidence>